<evidence type="ECO:0000256" key="3">
    <source>
        <dbReference type="ARBA" id="ARBA00022703"/>
    </source>
</evidence>
<evidence type="ECO:0000256" key="2">
    <source>
        <dbReference type="ARBA" id="ARBA00022670"/>
    </source>
</evidence>
<dbReference type="PROSITE" id="PS50208">
    <property type="entry name" value="CASPASE_P20"/>
    <property type="match status" value="1"/>
</dbReference>
<keyword evidence="4" id="KW-0378">Hydrolase</keyword>
<evidence type="ECO:0000313" key="13">
    <source>
        <dbReference type="RefSeq" id="XP_024939665.1"/>
    </source>
</evidence>
<dbReference type="Gene3D" id="3.40.50.1460">
    <property type="match status" value="1"/>
</dbReference>
<evidence type="ECO:0000256" key="5">
    <source>
        <dbReference type="ARBA" id="ARBA00022807"/>
    </source>
</evidence>
<dbReference type="RefSeq" id="XP_024939665.1">
    <property type="nucleotide sequence ID" value="XM_025083897.1"/>
</dbReference>
<evidence type="ECO:0000313" key="11">
    <source>
        <dbReference type="Proteomes" id="UP000694920"/>
    </source>
</evidence>
<dbReference type="SMART" id="SM00115">
    <property type="entry name" value="CASc"/>
    <property type="match status" value="1"/>
</dbReference>
<keyword evidence="6" id="KW-0865">Zymogen</keyword>
<dbReference type="InterPro" id="IPR001309">
    <property type="entry name" value="Pept_C14_p20"/>
</dbReference>
<feature type="domain" description="Caspase family p10" evidence="9">
    <location>
        <begin position="324"/>
        <end position="412"/>
    </location>
</feature>
<organism evidence="11 12">
    <name type="scientific">Cephus cinctus</name>
    <name type="common">Wheat stem sawfly</name>
    <dbReference type="NCBI Taxonomy" id="211228"/>
    <lineage>
        <taxon>Eukaryota</taxon>
        <taxon>Metazoa</taxon>
        <taxon>Ecdysozoa</taxon>
        <taxon>Arthropoda</taxon>
        <taxon>Hexapoda</taxon>
        <taxon>Insecta</taxon>
        <taxon>Pterygota</taxon>
        <taxon>Neoptera</taxon>
        <taxon>Endopterygota</taxon>
        <taxon>Hymenoptera</taxon>
        <taxon>Cephoidea</taxon>
        <taxon>Cephidae</taxon>
        <taxon>Cephus</taxon>
    </lineage>
</organism>
<name>A0AAJ7BRN4_CEPCN</name>
<dbReference type="PANTHER" id="PTHR47901:SF8">
    <property type="entry name" value="CASPASE-3"/>
    <property type="match status" value="1"/>
</dbReference>
<dbReference type="InterPro" id="IPR015917">
    <property type="entry name" value="Pept_C14A"/>
</dbReference>
<evidence type="ECO:0000259" key="10">
    <source>
        <dbReference type="PROSITE" id="PS50208"/>
    </source>
</evidence>
<gene>
    <name evidence="12 13" type="primary">LOC107266595</name>
</gene>
<dbReference type="Gene3D" id="1.10.533.10">
    <property type="entry name" value="Death Domain, Fas"/>
    <property type="match status" value="1"/>
</dbReference>
<keyword evidence="3" id="KW-0053">Apoptosis</keyword>
<keyword evidence="2" id="KW-0645">Protease</keyword>
<evidence type="ECO:0000256" key="4">
    <source>
        <dbReference type="ARBA" id="ARBA00022801"/>
    </source>
</evidence>
<evidence type="ECO:0000256" key="8">
    <source>
        <dbReference type="RuleBase" id="RU003971"/>
    </source>
</evidence>
<evidence type="ECO:0000256" key="6">
    <source>
        <dbReference type="ARBA" id="ARBA00023145"/>
    </source>
</evidence>
<dbReference type="GeneID" id="107266595"/>
<evidence type="ECO:0000259" key="9">
    <source>
        <dbReference type="PROSITE" id="PS50207"/>
    </source>
</evidence>
<dbReference type="SUPFAM" id="SSF52129">
    <property type="entry name" value="Caspase-like"/>
    <property type="match status" value="1"/>
</dbReference>
<dbReference type="SUPFAM" id="SSF47986">
    <property type="entry name" value="DEATH domain"/>
    <property type="match status" value="1"/>
</dbReference>
<dbReference type="AlphaFoldDB" id="A0AAJ7BRN4"/>
<accession>A0AAJ7BRN4</accession>
<evidence type="ECO:0000256" key="1">
    <source>
        <dbReference type="ARBA" id="ARBA00010134"/>
    </source>
</evidence>
<feature type="active site" evidence="7">
    <location>
        <position position="245"/>
    </location>
</feature>
<dbReference type="InterPro" id="IPR011029">
    <property type="entry name" value="DEATH-like_dom_sf"/>
</dbReference>
<dbReference type="CTD" id="39173"/>
<feature type="active site" evidence="7">
    <location>
        <position position="296"/>
    </location>
</feature>
<reference evidence="12 13" key="1">
    <citation type="submission" date="2025-04" db="UniProtKB">
        <authorList>
            <consortium name="RefSeq"/>
        </authorList>
    </citation>
    <scope>IDENTIFICATION</scope>
</reference>
<evidence type="ECO:0000256" key="7">
    <source>
        <dbReference type="PIRSR" id="PIRSR038001-1"/>
    </source>
</evidence>
<protein>
    <submittedName>
        <fullName evidence="12 13">Caspase-9 isoform X1</fullName>
    </submittedName>
</protein>
<dbReference type="KEGG" id="ccin:107266595"/>
<keyword evidence="5" id="KW-0788">Thiol protease</keyword>
<proteinExistence type="inferred from homology"/>
<dbReference type="CDD" id="cd00032">
    <property type="entry name" value="CASc"/>
    <property type="match status" value="1"/>
</dbReference>
<dbReference type="GO" id="GO:0006915">
    <property type="term" value="P:apoptotic process"/>
    <property type="evidence" value="ECO:0007669"/>
    <property type="project" value="UniProtKB-KW"/>
</dbReference>
<evidence type="ECO:0000313" key="12">
    <source>
        <dbReference type="RefSeq" id="XP_015592706.1"/>
    </source>
</evidence>
<dbReference type="PROSITE" id="PS50207">
    <property type="entry name" value="CASPASE_P10"/>
    <property type="match status" value="1"/>
</dbReference>
<dbReference type="PANTHER" id="PTHR47901">
    <property type="entry name" value="CASPASE RECRUITMENT DOMAIN-CONTAINING PROTEIN 18"/>
    <property type="match status" value="1"/>
</dbReference>
<feature type="domain" description="Caspase family p20" evidence="10">
    <location>
        <begin position="169"/>
        <end position="300"/>
    </location>
</feature>
<dbReference type="GO" id="GO:0004197">
    <property type="term" value="F:cysteine-type endopeptidase activity"/>
    <property type="evidence" value="ECO:0007669"/>
    <property type="project" value="InterPro"/>
</dbReference>
<dbReference type="InterPro" id="IPR011600">
    <property type="entry name" value="Pept_C14_caspase"/>
</dbReference>
<dbReference type="GO" id="GO:0006508">
    <property type="term" value="P:proteolysis"/>
    <property type="evidence" value="ECO:0007669"/>
    <property type="project" value="UniProtKB-KW"/>
</dbReference>
<keyword evidence="11" id="KW-1185">Reference proteome</keyword>
<dbReference type="InterPro" id="IPR029030">
    <property type="entry name" value="Caspase-like_dom_sf"/>
</dbReference>
<dbReference type="PRINTS" id="PR00376">
    <property type="entry name" value="IL1BCENZYME"/>
</dbReference>
<comment type="similarity">
    <text evidence="1 8">Belongs to the peptidase C14A family.</text>
</comment>
<dbReference type="Pfam" id="PF00656">
    <property type="entry name" value="Peptidase_C14"/>
    <property type="match status" value="1"/>
</dbReference>
<dbReference type="RefSeq" id="XP_015592706.1">
    <property type="nucleotide sequence ID" value="XM_015737220.2"/>
</dbReference>
<dbReference type="PIRSF" id="PIRSF038001">
    <property type="entry name" value="Caspase_ICE"/>
    <property type="match status" value="1"/>
</dbReference>
<dbReference type="InterPro" id="IPR002138">
    <property type="entry name" value="Pept_C14_p10"/>
</dbReference>
<dbReference type="InterPro" id="IPR002398">
    <property type="entry name" value="Pept_C14"/>
</dbReference>
<dbReference type="Proteomes" id="UP000694920">
    <property type="component" value="Unplaced"/>
</dbReference>
<sequence>MHGVSSFKMNAEHRARIESCCDAVIHKINMSILWPKLLQREIFYPDDVNIPEWTNDLGNEDIKRNIFLNIRTRGPNAFVNLCDSLRETGHTEIATLLENGQMASDKIISKSHISNVQEEEDFEELHDRFYTVLKKTNTPLQVKVKKATQFFDDPAENPFVARYRMRSNPRGYALIIVNIDFGRNQSFRVGAEHDAENTKQLFTQMGFKVFLFRDLSAKNMETQIKEFAQKDFTHVDSSFVIISSHGSQCTDTDFNNTLITGTDGDKISCDSIMEFFTASACPTLAGKPKVFIFQVCRGEQVQCAVKRTVSDTHMSDYPNWISFPKQTIRNYDDMFEVYSTLSGFVSLRDTVNGSWYIQVLCEVFMNHAHSRHILDLLHEVESRLATLRTNINICQTAVVTLKGITKHCYLHPGLFEDDQAKS</sequence>